<feature type="transmembrane region" description="Helical" evidence="7">
    <location>
        <begin position="429"/>
        <end position="455"/>
    </location>
</feature>
<dbReference type="PANTHER" id="PTHR30572:SF4">
    <property type="entry name" value="ABC TRANSPORTER PERMEASE YTRF"/>
    <property type="match status" value="1"/>
</dbReference>
<evidence type="ECO:0000256" key="4">
    <source>
        <dbReference type="ARBA" id="ARBA00022989"/>
    </source>
</evidence>
<dbReference type="PANTHER" id="PTHR30572">
    <property type="entry name" value="MEMBRANE COMPONENT OF TRANSPORTER-RELATED"/>
    <property type="match status" value="1"/>
</dbReference>
<organism evidence="10 11">
    <name type="scientific">Candidatus Promineifilum breve</name>
    <dbReference type="NCBI Taxonomy" id="1806508"/>
    <lineage>
        <taxon>Bacteria</taxon>
        <taxon>Bacillati</taxon>
        <taxon>Chloroflexota</taxon>
        <taxon>Ardenticatenia</taxon>
        <taxon>Candidatus Promineifilales</taxon>
        <taxon>Candidatus Promineifilaceae</taxon>
        <taxon>Candidatus Promineifilum</taxon>
    </lineage>
</organism>
<sequence length="804" mass="87977">MGVLWDKVWFDLWHRRARTLLAVLSIAAGVFAVGAIFGLTDMLLSGMNEAHQSVAPSHLNIILRQFIDRDTAEALADIPGVSGVEPLNISTVRYKTAPDGEWQSASVVSRSDFEDQTFDWLQLDRGAWPGDGGIGVERITSDYYGIALGDEIIFELEGTDRAFPVTGRIRHPFVPPPDFGGNAYFFFNQEEMTHFGFPEGQYIQLLVQIAPYSEEYARDRAAAIKDQLAKQDVGVSLVIYQKPDKHWGYDTVLGITLVLKILAVVALLTSVIIVINTTMAIITQQTDQIGVIKALGGTTRDVARVYLVGVLIFGLLALVVALPLGLLMAFFTTKQLLLLFNIDYNVFRFSPRALVWQVLAAILAPLLAALWPVLRGAAISVREALATYGLGGDFGSSRFDRGVESLAERLLPSPYTIALGNMFRRKGRLLLTQLVLTLAGAMFLMVLTLSASVTYTLDNELDRRQYDMRLGFFQFHRSDRIEALLEEYPGVTAAEAWYSVAATILKQGEEMKDSGGLGAELFGIPQGSTMYRPLIIDGRWLEPADDGRVAVISRDTAEFNDLTVGDTVTIDLGDLGEADFAIIGVYQAISPDVFSTDPVYAPAPAVVDVTRRANRANQVVVRADGLDADGLAVLMRELDTHLSSYGMEISPFFSRTRPQDREYAYNTFAIVHQMLFSLAIIMGIVGGIGLMGSLSISVVERTREVGVLRSIGGTSPVIMTMFILEGVLQGLMSWLLAVPLSYLIARPIAAVLGQTIFKVNLDFAYNIPAVLIWLVAVVSIAFLASIIPAHAAGRISVRESLAYG</sequence>
<dbReference type="KEGG" id="pbf:CFX0092_A1372"/>
<keyword evidence="5 7" id="KW-0472">Membrane</keyword>
<dbReference type="EMBL" id="LN890655">
    <property type="protein sequence ID" value="CUS03250.2"/>
    <property type="molecule type" value="Genomic_DNA"/>
</dbReference>
<dbReference type="GO" id="GO:0022857">
    <property type="term" value="F:transmembrane transporter activity"/>
    <property type="evidence" value="ECO:0007669"/>
    <property type="project" value="TreeGrafter"/>
</dbReference>
<evidence type="ECO:0000259" key="9">
    <source>
        <dbReference type="Pfam" id="PF12704"/>
    </source>
</evidence>
<dbReference type="Pfam" id="PF12704">
    <property type="entry name" value="MacB_PCD"/>
    <property type="match status" value="2"/>
</dbReference>
<evidence type="ECO:0000313" key="11">
    <source>
        <dbReference type="Proteomes" id="UP000215027"/>
    </source>
</evidence>
<dbReference type="Proteomes" id="UP000215027">
    <property type="component" value="Chromosome I"/>
</dbReference>
<feature type="transmembrane region" description="Helical" evidence="7">
    <location>
        <begin position="765"/>
        <end position="789"/>
    </location>
</feature>
<protein>
    <recommendedName>
        <fullName evidence="12">ABC transporter permease protein</fullName>
    </recommendedName>
</protein>
<keyword evidence="11" id="KW-1185">Reference proteome</keyword>
<feature type="transmembrane region" description="Helical" evidence="7">
    <location>
        <begin position="353"/>
        <end position="374"/>
    </location>
</feature>
<keyword evidence="2" id="KW-1003">Cell membrane</keyword>
<evidence type="ECO:0000256" key="1">
    <source>
        <dbReference type="ARBA" id="ARBA00004651"/>
    </source>
</evidence>
<feature type="domain" description="ABC3 transporter permease C-terminal" evidence="8">
    <location>
        <begin position="677"/>
        <end position="795"/>
    </location>
</feature>
<evidence type="ECO:0000256" key="5">
    <source>
        <dbReference type="ARBA" id="ARBA00023136"/>
    </source>
</evidence>
<feature type="transmembrane region" description="Helical" evidence="7">
    <location>
        <begin position="717"/>
        <end position="745"/>
    </location>
</feature>
<feature type="transmembrane region" description="Helical" evidence="7">
    <location>
        <begin position="674"/>
        <end position="696"/>
    </location>
</feature>
<dbReference type="AlphaFoldDB" id="A0A160T3V8"/>
<keyword evidence="3 7" id="KW-0812">Transmembrane</keyword>
<dbReference type="Pfam" id="PF02687">
    <property type="entry name" value="FtsX"/>
    <property type="match status" value="2"/>
</dbReference>
<gene>
    <name evidence="10" type="ORF">CFX0092_A1372</name>
</gene>
<keyword evidence="4 7" id="KW-1133">Transmembrane helix</keyword>
<dbReference type="InterPro" id="IPR025857">
    <property type="entry name" value="MacB_PCD"/>
</dbReference>
<evidence type="ECO:0000256" key="7">
    <source>
        <dbReference type="SAM" id="Phobius"/>
    </source>
</evidence>
<evidence type="ECO:0000256" key="6">
    <source>
        <dbReference type="ARBA" id="ARBA00038076"/>
    </source>
</evidence>
<feature type="domain" description="MacB-like periplasmic core" evidence="9">
    <location>
        <begin position="19"/>
        <end position="211"/>
    </location>
</feature>
<accession>A0A160T3V8</accession>
<feature type="domain" description="ABC3 transporter permease C-terminal" evidence="8">
    <location>
        <begin position="261"/>
        <end position="379"/>
    </location>
</feature>
<evidence type="ECO:0000256" key="2">
    <source>
        <dbReference type="ARBA" id="ARBA00022475"/>
    </source>
</evidence>
<dbReference type="GO" id="GO:0005886">
    <property type="term" value="C:plasma membrane"/>
    <property type="evidence" value="ECO:0007669"/>
    <property type="project" value="UniProtKB-SubCell"/>
</dbReference>
<proteinExistence type="inferred from homology"/>
<dbReference type="OrthoDB" id="9780560at2"/>
<evidence type="ECO:0000313" key="10">
    <source>
        <dbReference type="EMBL" id="CUS03250.2"/>
    </source>
</evidence>
<comment type="subcellular location">
    <subcellularLocation>
        <location evidence="1">Cell membrane</location>
        <topology evidence="1">Multi-pass membrane protein</topology>
    </subcellularLocation>
</comment>
<dbReference type="InterPro" id="IPR050250">
    <property type="entry name" value="Macrolide_Exporter_MacB"/>
</dbReference>
<feature type="domain" description="MacB-like periplasmic core" evidence="9">
    <location>
        <begin position="430"/>
        <end position="625"/>
    </location>
</feature>
<evidence type="ECO:0008006" key="12">
    <source>
        <dbReference type="Google" id="ProtNLM"/>
    </source>
</evidence>
<reference evidence="10" key="1">
    <citation type="submission" date="2016-01" db="EMBL/GenBank/DDBJ databases">
        <authorList>
            <person name="Mcilroy J.S."/>
            <person name="Karst M S."/>
            <person name="Albertsen M."/>
        </authorList>
    </citation>
    <scope>NUCLEOTIDE SEQUENCE</scope>
    <source>
        <strain evidence="10">Cfx-K</strain>
    </source>
</reference>
<dbReference type="RefSeq" id="WP_095042771.1">
    <property type="nucleotide sequence ID" value="NZ_LN890655.1"/>
</dbReference>
<name>A0A160T3V8_9CHLR</name>
<comment type="similarity">
    <text evidence="6">Belongs to the ABC-4 integral membrane protein family.</text>
</comment>
<feature type="transmembrane region" description="Helical" evidence="7">
    <location>
        <begin position="20"/>
        <end position="39"/>
    </location>
</feature>
<evidence type="ECO:0000259" key="8">
    <source>
        <dbReference type="Pfam" id="PF02687"/>
    </source>
</evidence>
<evidence type="ECO:0000256" key="3">
    <source>
        <dbReference type="ARBA" id="ARBA00022692"/>
    </source>
</evidence>
<feature type="transmembrane region" description="Helical" evidence="7">
    <location>
        <begin position="305"/>
        <end position="333"/>
    </location>
</feature>
<dbReference type="InterPro" id="IPR003838">
    <property type="entry name" value="ABC3_permease_C"/>
</dbReference>
<feature type="transmembrane region" description="Helical" evidence="7">
    <location>
        <begin position="252"/>
        <end position="275"/>
    </location>
</feature>